<dbReference type="GO" id="GO:0016020">
    <property type="term" value="C:membrane"/>
    <property type="evidence" value="ECO:0007669"/>
    <property type="project" value="UniProtKB-SubCell"/>
</dbReference>
<dbReference type="HOGENOM" id="CLU_007946_9_3_11"/>
<dbReference type="PANTHER" id="PTHR43495">
    <property type="entry name" value="GABA PERMEASE"/>
    <property type="match status" value="1"/>
</dbReference>
<evidence type="ECO:0000259" key="10">
    <source>
        <dbReference type="Pfam" id="PF00324"/>
    </source>
</evidence>
<dbReference type="Pfam" id="PF00324">
    <property type="entry name" value="AA_permease"/>
    <property type="match status" value="1"/>
</dbReference>
<evidence type="ECO:0000256" key="1">
    <source>
        <dbReference type="ARBA" id="ARBA00004141"/>
    </source>
</evidence>
<feature type="transmembrane region" description="Helical" evidence="9">
    <location>
        <begin position="292"/>
        <end position="320"/>
    </location>
</feature>
<comment type="subcellular location">
    <subcellularLocation>
        <location evidence="1">Membrane</location>
        <topology evidence="1">Multi-pass membrane protein</topology>
    </subcellularLocation>
</comment>
<dbReference type="FunFam" id="1.20.1740.10:FF:000001">
    <property type="entry name" value="Amino acid permease"/>
    <property type="match status" value="1"/>
</dbReference>
<feature type="transmembrane region" description="Helical" evidence="9">
    <location>
        <begin position="219"/>
        <end position="240"/>
    </location>
</feature>
<dbReference type="PANTHER" id="PTHR43495:SF5">
    <property type="entry name" value="GAMMA-AMINOBUTYRIC ACID PERMEASE"/>
    <property type="match status" value="1"/>
</dbReference>
<feature type="compositionally biased region" description="Gly residues" evidence="8">
    <location>
        <begin position="19"/>
        <end position="33"/>
    </location>
</feature>
<reference evidence="11 12" key="1">
    <citation type="submission" date="2009-03" db="EMBL/GenBank/DDBJ databases">
        <title>Comparison of the complete genome sequences of Rhodococcus erythropolis PR4 and Rhodococcus opacus B4.</title>
        <authorList>
            <person name="Takarada H."/>
            <person name="Sekine M."/>
            <person name="Hosoyama A."/>
            <person name="Yamada R."/>
            <person name="Fujisawa T."/>
            <person name="Omata S."/>
            <person name="Shimizu A."/>
            <person name="Tsukatani N."/>
            <person name="Tanikawa S."/>
            <person name="Fujita N."/>
            <person name="Harayama S."/>
        </authorList>
    </citation>
    <scope>NUCLEOTIDE SEQUENCE [LARGE SCALE GENOMIC DNA]</scope>
    <source>
        <strain evidence="11 12">B4</strain>
    </source>
</reference>
<feature type="transmembrane region" description="Helical" evidence="9">
    <location>
        <begin position="178"/>
        <end position="199"/>
    </location>
</feature>
<evidence type="ECO:0000256" key="3">
    <source>
        <dbReference type="ARBA" id="ARBA00022448"/>
    </source>
</evidence>
<comment type="similarity">
    <text evidence="2">Belongs to the amino acid-polyamine-organocation (APC) superfamily. Amino acid transporter (AAT) (TC 2.A.3.1) family.</text>
</comment>
<feature type="compositionally biased region" description="Low complexity" evidence="8">
    <location>
        <begin position="480"/>
        <end position="498"/>
    </location>
</feature>
<evidence type="ECO:0000313" key="11">
    <source>
        <dbReference type="EMBL" id="BAH51632.1"/>
    </source>
</evidence>
<evidence type="ECO:0000256" key="4">
    <source>
        <dbReference type="ARBA" id="ARBA00022692"/>
    </source>
</evidence>
<evidence type="ECO:0000256" key="8">
    <source>
        <dbReference type="SAM" id="MobiDB-lite"/>
    </source>
</evidence>
<name>C1B7H9_RHOOB</name>
<feature type="transmembrane region" description="Helical" evidence="9">
    <location>
        <begin position="261"/>
        <end position="280"/>
    </location>
</feature>
<dbReference type="InterPro" id="IPR004841">
    <property type="entry name" value="AA-permease/SLC12A_dom"/>
</dbReference>
<dbReference type="PIRSF" id="PIRSF006060">
    <property type="entry name" value="AA_transporter"/>
    <property type="match status" value="1"/>
</dbReference>
<feature type="transmembrane region" description="Helical" evidence="9">
    <location>
        <begin position="386"/>
        <end position="404"/>
    </location>
</feature>
<keyword evidence="4 9" id="KW-0812">Transmembrane</keyword>
<sequence length="512" mass="54125">MTSTPPPVQSQDSDLGKGQESGLGKGQESGLGKGLKKRHMNLIALGGVIGAGLFVGSGVVIESAGPAAIVSFLIAGVITLLIMRMLAEMAVAKPVVGSFYVYAREALGNRAGFSVGWMYWYFFVIVVAVEAIAGGRILQLYLPSAPLWILSLGLLVILTCTNLVSARSFGEFEYWFSSIKVIAIVLFLGLGALWITGLWPDSTPGVANLVDHGGFAPLGWGAVLAAVVPCVAFFTGAEIVTIAAAESAEPKKAVARAMRSIVVRIITFYVGSIFVVVAVVPWSTEAVGVSPYAAALSALHIPGVATIMNVVILTAVLSCLNSALYTSSRMLFALTRNGDAPHMFTRLSGGGVPRRAILAGTVIGYASVIAAFVSPDLVFSFLVNSYGAVALFVYLMIAISQVALRRKLEAEDPESLGLKMWLFPWLSYATIALMGTVIAAMAVLPTTRSQFWLSVVTLAFILIGYEFRRRSRTSAERLDAATPPATEPAAQESAATGAEAEQLVGVVTREQH</sequence>
<evidence type="ECO:0000256" key="7">
    <source>
        <dbReference type="ARBA" id="ARBA00023136"/>
    </source>
</evidence>
<organism evidence="11 12">
    <name type="scientific">Rhodococcus opacus (strain B4)</name>
    <dbReference type="NCBI Taxonomy" id="632772"/>
    <lineage>
        <taxon>Bacteria</taxon>
        <taxon>Bacillati</taxon>
        <taxon>Actinomycetota</taxon>
        <taxon>Actinomycetes</taxon>
        <taxon>Mycobacteriales</taxon>
        <taxon>Nocardiaceae</taxon>
        <taxon>Rhodococcus</taxon>
    </lineage>
</organism>
<dbReference type="KEGG" id="rop:ROP_33850"/>
<feature type="region of interest" description="Disordered" evidence="8">
    <location>
        <begin position="1"/>
        <end position="33"/>
    </location>
</feature>
<evidence type="ECO:0000256" key="2">
    <source>
        <dbReference type="ARBA" id="ARBA00008583"/>
    </source>
</evidence>
<keyword evidence="5" id="KW-0029">Amino-acid transport</keyword>
<dbReference type="GO" id="GO:0055085">
    <property type="term" value="P:transmembrane transport"/>
    <property type="evidence" value="ECO:0007669"/>
    <property type="project" value="InterPro"/>
</dbReference>
<protein>
    <submittedName>
        <fullName evidence="11">Gamma-aminobutyrate permease</fullName>
    </submittedName>
</protein>
<feature type="transmembrane region" description="Helical" evidence="9">
    <location>
        <begin position="356"/>
        <end position="374"/>
    </location>
</feature>
<dbReference type="AlphaFoldDB" id="C1B7H9"/>
<dbReference type="Gene3D" id="1.20.1740.10">
    <property type="entry name" value="Amino acid/polyamine transporter I"/>
    <property type="match status" value="1"/>
</dbReference>
<dbReference type="EMBL" id="AP011115">
    <property type="protein sequence ID" value="BAH51632.1"/>
    <property type="molecule type" value="Genomic_DNA"/>
</dbReference>
<evidence type="ECO:0000256" key="6">
    <source>
        <dbReference type="ARBA" id="ARBA00022989"/>
    </source>
</evidence>
<feature type="domain" description="Amino acid permease/ SLC12A" evidence="10">
    <location>
        <begin position="39"/>
        <end position="472"/>
    </location>
</feature>
<dbReference type="PROSITE" id="PS00218">
    <property type="entry name" value="AMINO_ACID_PERMEASE_1"/>
    <property type="match status" value="1"/>
</dbReference>
<gene>
    <name evidence="11" type="primary">gabP</name>
    <name evidence="11" type="ordered locus">ROP_33850</name>
</gene>
<feature type="transmembrane region" description="Helical" evidence="9">
    <location>
        <begin position="425"/>
        <end position="444"/>
    </location>
</feature>
<feature type="transmembrane region" description="Helical" evidence="9">
    <location>
        <begin position="67"/>
        <end position="87"/>
    </location>
</feature>
<keyword evidence="7 9" id="KW-0472">Membrane</keyword>
<accession>C1B7H9</accession>
<feature type="transmembrane region" description="Helical" evidence="9">
    <location>
        <begin position="42"/>
        <end position="61"/>
    </location>
</feature>
<dbReference type="PATRIC" id="fig|632772.20.peg.3549"/>
<feature type="region of interest" description="Disordered" evidence="8">
    <location>
        <begin position="476"/>
        <end position="498"/>
    </location>
</feature>
<dbReference type="STRING" id="632772.ROP_33850"/>
<feature type="transmembrane region" description="Helical" evidence="9">
    <location>
        <begin position="450"/>
        <end position="467"/>
    </location>
</feature>
<feature type="transmembrane region" description="Helical" evidence="9">
    <location>
        <begin position="147"/>
        <end position="166"/>
    </location>
</feature>
<proteinExistence type="inferred from homology"/>
<dbReference type="GO" id="GO:0006865">
    <property type="term" value="P:amino acid transport"/>
    <property type="evidence" value="ECO:0007669"/>
    <property type="project" value="UniProtKB-KW"/>
</dbReference>
<keyword evidence="3" id="KW-0813">Transport</keyword>
<dbReference type="InterPro" id="IPR004840">
    <property type="entry name" value="Amino_acid_permease_CS"/>
</dbReference>
<evidence type="ECO:0000256" key="5">
    <source>
        <dbReference type="ARBA" id="ARBA00022970"/>
    </source>
</evidence>
<keyword evidence="6 9" id="KW-1133">Transmembrane helix</keyword>
<dbReference type="Proteomes" id="UP000002212">
    <property type="component" value="Chromosome"/>
</dbReference>
<evidence type="ECO:0000313" key="12">
    <source>
        <dbReference type="Proteomes" id="UP000002212"/>
    </source>
</evidence>
<evidence type="ECO:0000256" key="9">
    <source>
        <dbReference type="SAM" id="Phobius"/>
    </source>
</evidence>